<dbReference type="CDD" id="cd00446">
    <property type="entry name" value="GrpE"/>
    <property type="match status" value="1"/>
</dbReference>
<reference evidence="5 6" key="1">
    <citation type="submission" date="2020-04" db="EMBL/GenBank/DDBJ databases">
        <title>Perkinsus olseni comparative genomics.</title>
        <authorList>
            <person name="Bogema D.R."/>
        </authorList>
    </citation>
    <scope>NUCLEOTIDE SEQUENCE [LARGE SCALE GENOMIC DNA]</scope>
    <source>
        <strain evidence="5">00978-12</strain>
    </source>
</reference>
<dbReference type="Gene3D" id="2.30.22.10">
    <property type="entry name" value="Head domain of nucleotide exchange factor GrpE"/>
    <property type="match status" value="1"/>
</dbReference>
<comment type="caution">
    <text evidence="5">The sequence shown here is derived from an EMBL/GenBank/DDBJ whole genome shotgun (WGS) entry which is preliminary data.</text>
</comment>
<dbReference type="GO" id="GO:0001405">
    <property type="term" value="C:PAM complex, Tim23 associated import motor"/>
    <property type="evidence" value="ECO:0007669"/>
    <property type="project" value="TreeGrafter"/>
</dbReference>
<dbReference type="InterPro" id="IPR009012">
    <property type="entry name" value="GrpE_head"/>
</dbReference>
<dbReference type="PANTHER" id="PTHR21237">
    <property type="entry name" value="GRPE PROTEIN"/>
    <property type="match status" value="1"/>
</dbReference>
<sequence length="332" mass="37306">MENASKYAISKMAKDMLDVADNIDRAKASITDEDRAQCKDLAAIYKKVNEADTILQKIFADNGITKEDPMGQAFDPNRHEALFEFPFADKETGEVAHVVQPGYKIYDRVVMSLPNAPSLLIRGSSQHLHDSRQRRIEVIDRGKGSKGKKEPRIVAGLARVKPRNFVTRTAPTVAVRSFASIDKKASPPRVHRYPRRSSHYKRLPPTRVGSEGRLPAVLPRPSFSRGVPPPIPQEAPPSDSSSDSEDEFYKKFMKRRRQTVVTKEKPRGRPPDRRRVEDELVITIKPWERPDAVVPVYGLLGSIGKREFAMKPARVDRTPTRGGKVAPQVAEE</sequence>
<dbReference type="AlphaFoldDB" id="A0A7J6NRE7"/>
<gene>
    <name evidence="5" type="primary">MGE1</name>
    <name evidence="5" type="ORF">FOZ60_005308</name>
</gene>
<accession>A0A7J6NRE7</accession>
<proteinExistence type="inferred from homology"/>
<dbReference type="InterPro" id="IPR000740">
    <property type="entry name" value="GrpE"/>
</dbReference>
<dbReference type="Proteomes" id="UP000541610">
    <property type="component" value="Unassembled WGS sequence"/>
</dbReference>
<comment type="similarity">
    <text evidence="1 3">Belongs to the GrpE family.</text>
</comment>
<dbReference type="GO" id="GO:0000774">
    <property type="term" value="F:adenyl-nucleotide exchange factor activity"/>
    <property type="evidence" value="ECO:0007669"/>
    <property type="project" value="InterPro"/>
</dbReference>
<dbReference type="Pfam" id="PF01025">
    <property type="entry name" value="GrpE"/>
    <property type="match status" value="1"/>
</dbReference>
<evidence type="ECO:0000256" key="3">
    <source>
        <dbReference type="RuleBase" id="RU004478"/>
    </source>
</evidence>
<evidence type="ECO:0000313" key="6">
    <source>
        <dbReference type="Proteomes" id="UP000541610"/>
    </source>
</evidence>
<dbReference type="PRINTS" id="PR00773">
    <property type="entry name" value="GRPEPROTEIN"/>
</dbReference>
<feature type="region of interest" description="Disordered" evidence="4">
    <location>
        <begin position="183"/>
        <end position="277"/>
    </location>
</feature>
<dbReference type="GO" id="GO:0051087">
    <property type="term" value="F:protein-folding chaperone binding"/>
    <property type="evidence" value="ECO:0007669"/>
    <property type="project" value="InterPro"/>
</dbReference>
<dbReference type="Gene3D" id="3.90.20.20">
    <property type="match status" value="1"/>
</dbReference>
<evidence type="ECO:0000313" key="5">
    <source>
        <dbReference type="EMBL" id="KAF4686434.1"/>
    </source>
</evidence>
<feature type="region of interest" description="Disordered" evidence="4">
    <location>
        <begin position="311"/>
        <end position="332"/>
    </location>
</feature>
<evidence type="ECO:0000256" key="2">
    <source>
        <dbReference type="ARBA" id="ARBA00023186"/>
    </source>
</evidence>
<dbReference type="GO" id="GO:0006457">
    <property type="term" value="P:protein folding"/>
    <property type="evidence" value="ECO:0007669"/>
    <property type="project" value="InterPro"/>
</dbReference>
<organism evidence="5 6">
    <name type="scientific">Perkinsus olseni</name>
    <name type="common">Perkinsus atlanticus</name>
    <dbReference type="NCBI Taxonomy" id="32597"/>
    <lineage>
        <taxon>Eukaryota</taxon>
        <taxon>Sar</taxon>
        <taxon>Alveolata</taxon>
        <taxon>Perkinsozoa</taxon>
        <taxon>Perkinsea</taxon>
        <taxon>Perkinsida</taxon>
        <taxon>Perkinsidae</taxon>
        <taxon>Perkinsus</taxon>
    </lineage>
</organism>
<feature type="compositionally biased region" description="Basic and acidic residues" evidence="4">
    <location>
        <begin position="262"/>
        <end position="277"/>
    </location>
</feature>
<evidence type="ECO:0000256" key="4">
    <source>
        <dbReference type="SAM" id="MobiDB-lite"/>
    </source>
</evidence>
<protein>
    <submittedName>
        <fullName evidence="5">Mitochondrial matrix cochaperone</fullName>
    </submittedName>
</protein>
<dbReference type="OrthoDB" id="201635at2759"/>
<dbReference type="GO" id="GO:0042803">
    <property type="term" value="F:protein homodimerization activity"/>
    <property type="evidence" value="ECO:0007669"/>
    <property type="project" value="InterPro"/>
</dbReference>
<evidence type="ECO:0000256" key="1">
    <source>
        <dbReference type="ARBA" id="ARBA00009054"/>
    </source>
</evidence>
<name>A0A7J6NRE7_PEROL</name>
<feature type="compositionally biased region" description="Basic residues" evidence="4">
    <location>
        <begin position="189"/>
        <end position="204"/>
    </location>
</feature>
<dbReference type="GO" id="GO:0051082">
    <property type="term" value="F:unfolded protein binding"/>
    <property type="evidence" value="ECO:0007669"/>
    <property type="project" value="TreeGrafter"/>
</dbReference>
<dbReference type="GO" id="GO:0030150">
    <property type="term" value="P:protein import into mitochondrial matrix"/>
    <property type="evidence" value="ECO:0007669"/>
    <property type="project" value="TreeGrafter"/>
</dbReference>
<dbReference type="SUPFAM" id="SSF51064">
    <property type="entry name" value="Head domain of nucleotide exchange factor GrpE"/>
    <property type="match status" value="1"/>
</dbReference>
<dbReference type="SUPFAM" id="SSF58014">
    <property type="entry name" value="Coiled-coil domain of nucleotide exchange factor GrpE"/>
    <property type="match status" value="1"/>
</dbReference>
<dbReference type="EMBL" id="JABANP010000222">
    <property type="protein sequence ID" value="KAF4686434.1"/>
    <property type="molecule type" value="Genomic_DNA"/>
</dbReference>
<dbReference type="InterPro" id="IPR013805">
    <property type="entry name" value="GrpE_CC"/>
</dbReference>
<dbReference type="PANTHER" id="PTHR21237:SF23">
    <property type="entry name" value="GRPE PROTEIN HOMOLOG, MITOCHONDRIAL"/>
    <property type="match status" value="1"/>
</dbReference>
<keyword evidence="2" id="KW-0143">Chaperone</keyword>